<keyword evidence="2" id="KW-1185">Reference proteome</keyword>
<proteinExistence type="predicted"/>
<reference evidence="1 2" key="1">
    <citation type="submission" date="2024-01" db="EMBL/GenBank/DDBJ databases">
        <title>Draft genome sequence of Gordonia sp. LSe1-13.</title>
        <authorList>
            <person name="Suphannarot A."/>
            <person name="Mingma R."/>
        </authorList>
    </citation>
    <scope>NUCLEOTIDE SEQUENCE [LARGE SCALE GENOMIC DNA]</scope>
    <source>
        <strain evidence="1 2">LSe1-13</strain>
    </source>
</reference>
<protein>
    <submittedName>
        <fullName evidence="1">Enoyl-CoA hydratase</fullName>
    </submittedName>
</protein>
<gene>
    <name evidence="1" type="ORF">VZC37_15480</name>
</gene>
<organism evidence="1 2">
    <name type="scientific">Gordonia sesuvii</name>
    <dbReference type="NCBI Taxonomy" id="3116777"/>
    <lineage>
        <taxon>Bacteria</taxon>
        <taxon>Bacillati</taxon>
        <taxon>Actinomycetota</taxon>
        <taxon>Actinomycetes</taxon>
        <taxon>Mycobacteriales</taxon>
        <taxon>Gordoniaceae</taxon>
        <taxon>Gordonia</taxon>
    </lineage>
</organism>
<comment type="caution">
    <text evidence="1">The sequence shown here is derived from an EMBL/GenBank/DDBJ whole genome shotgun (WGS) entry which is preliminary data.</text>
</comment>
<dbReference type="Proteomes" id="UP001347146">
    <property type="component" value="Unassembled WGS sequence"/>
</dbReference>
<name>A0ABU7MG27_9ACTN</name>
<sequence length="148" mass="15947">MGMLTFLGPGTASAEPQLPRITQYSEDIGTFGDHSYCRGAFRVGMVAPNGKRGVVRLTLTSHGFTGDGASWRRDPNCRFITEITIFSATVVGQQTSIPVAFGPRRGEKVVRDIRTGSGPVSIGVLTYPSHNPVRLQQSFGAAFYTIVP</sequence>
<accession>A0ABU7MG27</accession>
<dbReference type="EMBL" id="JAZDUF010000004">
    <property type="protein sequence ID" value="MEE3851743.1"/>
    <property type="molecule type" value="Genomic_DNA"/>
</dbReference>
<evidence type="ECO:0000313" key="2">
    <source>
        <dbReference type="Proteomes" id="UP001347146"/>
    </source>
</evidence>
<evidence type="ECO:0000313" key="1">
    <source>
        <dbReference type="EMBL" id="MEE3851743.1"/>
    </source>
</evidence>